<dbReference type="Gene3D" id="3.40.140.10">
    <property type="entry name" value="Cytidine Deaminase, domain 2"/>
    <property type="match status" value="1"/>
</dbReference>
<feature type="domain" description="MPN" evidence="7">
    <location>
        <begin position="103"/>
        <end position="229"/>
    </location>
</feature>
<dbReference type="Gene3D" id="1.10.150.20">
    <property type="entry name" value="5' to 3' exonuclease, C-terminal subdomain"/>
    <property type="match status" value="1"/>
</dbReference>
<evidence type="ECO:0000256" key="1">
    <source>
        <dbReference type="ARBA" id="ARBA00022670"/>
    </source>
</evidence>
<dbReference type="GO" id="GO:0046872">
    <property type="term" value="F:metal ion binding"/>
    <property type="evidence" value="ECO:0007669"/>
    <property type="project" value="UniProtKB-KW"/>
</dbReference>
<comment type="similarity">
    <text evidence="6">Belongs to the UPF0758 family.</text>
</comment>
<keyword evidence="4" id="KW-0862">Zinc</keyword>
<evidence type="ECO:0000256" key="5">
    <source>
        <dbReference type="ARBA" id="ARBA00023049"/>
    </source>
</evidence>
<sequence>MTIQDLPKSERPRERLESLGCVSLSLRELLEIVMAKGSGNSSVLTVAQDLVSKYPSLESLHQASLKDLQQIKGVGFAKAAQIQAALELGRRLHLESTKPLSKSIFNVLEAYKMCSGYLRHKKKEHLMLFCLDSRMRLCSEPEVISIGNLVGSLIHPREVFEAAIKAHAAQMLLAHNHPSGSSTPSDPDIEVTKQIYDAGKLMGIELVDHIVVCADEYTSIREFAPDLFD</sequence>
<gene>
    <name evidence="8" type="ORF">G01um101477_492</name>
</gene>
<dbReference type="PANTHER" id="PTHR30471">
    <property type="entry name" value="DNA REPAIR PROTEIN RADC"/>
    <property type="match status" value="1"/>
</dbReference>
<evidence type="ECO:0000259" key="7">
    <source>
        <dbReference type="PROSITE" id="PS50249"/>
    </source>
</evidence>
<reference evidence="8 9" key="1">
    <citation type="submission" date="2017-07" db="EMBL/GenBank/DDBJ databases">
        <title>Mechanisms for carbon and nitrogen cycling indicate functional differentiation within the Candidate Phyla Radiation.</title>
        <authorList>
            <person name="Danczak R.E."/>
            <person name="Johnston M.D."/>
            <person name="Kenah C."/>
            <person name="Slattery M."/>
            <person name="Wrighton K.C."/>
            <person name="Wilkins M.J."/>
        </authorList>
    </citation>
    <scope>NUCLEOTIDE SEQUENCE [LARGE SCALE GENOMIC DNA]</scope>
    <source>
        <strain evidence="8">Gr01-1014_77</strain>
    </source>
</reference>
<comment type="caution">
    <text evidence="8">The sequence shown here is derived from an EMBL/GenBank/DDBJ whole genome shotgun (WGS) entry which is preliminary data.</text>
</comment>
<dbReference type="InterPro" id="IPR020891">
    <property type="entry name" value="UPF0758_CS"/>
</dbReference>
<dbReference type="CDD" id="cd08071">
    <property type="entry name" value="MPN_DUF2466"/>
    <property type="match status" value="1"/>
</dbReference>
<dbReference type="SUPFAM" id="SSF47781">
    <property type="entry name" value="RuvA domain 2-like"/>
    <property type="match status" value="1"/>
</dbReference>
<keyword evidence="2" id="KW-0479">Metal-binding</keyword>
<evidence type="ECO:0000256" key="4">
    <source>
        <dbReference type="ARBA" id="ARBA00022833"/>
    </source>
</evidence>
<dbReference type="InterPro" id="IPR037518">
    <property type="entry name" value="MPN"/>
</dbReference>
<keyword evidence="3" id="KW-0378">Hydrolase</keyword>
<dbReference type="PROSITE" id="PS50249">
    <property type="entry name" value="MPN"/>
    <property type="match status" value="1"/>
</dbReference>
<protein>
    <submittedName>
        <fullName evidence="8">DNA repair protein RadC</fullName>
    </submittedName>
</protein>
<keyword evidence="5" id="KW-0482">Metalloprotease</keyword>
<dbReference type="InterPro" id="IPR010994">
    <property type="entry name" value="RuvA_2-like"/>
</dbReference>
<dbReference type="GO" id="GO:0008237">
    <property type="term" value="F:metallopeptidase activity"/>
    <property type="evidence" value="ECO:0007669"/>
    <property type="project" value="UniProtKB-KW"/>
</dbReference>
<accession>A0A554JAN1</accession>
<evidence type="ECO:0000256" key="3">
    <source>
        <dbReference type="ARBA" id="ARBA00022801"/>
    </source>
</evidence>
<keyword evidence="1" id="KW-0645">Protease</keyword>
<dbReference type="PANTHER" id="PTHR30471:SF3">
    <property type="entry name" value="UPF0758 PROTEIN YEES-RELATED"/>
    <property type="match status" value="1"/>
</dbReference>
<dbReference type="Pfam" id="PF04002">
    <property type="entry name" value="RadC"/>
    <property type="match status" value="1"/>
</dbReference>
<dbReference type="AlphaFoldDB" id="A0A554JAN1"/>
<evidence type="ECO:0000313" key="8">
    <source>
        <dbReference type="EMBL" id="TSC65409.1"/>
    </source>
</evidence>
<dbReference type="InterPro" id="IPR025657">
    <property type="entry name" value="RadC_JAB"/>
</dbReference>
<organism evidence="8 9">
    <name type="scientific">Candidatus Doudnabacteria bacterium Gr01-1014_77</name>
    <dbReference type="NCBI Taxonomy" id="2017133"/>
    <lineage>
        <taxon>Bacteria</taxon>
        <taxon>Candidatus Doudnaibacteriota</taxon>
    </lineage>
</organism>
<dbReference type="InterPro" id="IPR001405">
    <property type="entry name" value="UPF0758"/>
</dbReference>
<evidence type="ECO:0000256" key="6">
    <source>
        <dbReference type="RuleBase" id="RU003797"/>
    </source>
</evidence>
<dbReference type="NCBIfam" id="NF000642">
    <property type="entry name" value="PRK00024.1"/>
    <property type="match status" value="1"/>
</dbReference>
<name>A0A554JAN1_9BACT</name>
<dbReference type="GO" id="GO:0006508">
    <property type="term" value="P:proteolysis"/>
    <property type="evidence" value="ECO:0007669"/>
    <property type="project" value="UniProtKB-KW"/>
</dbReference>
<dbReference type="EMBL" id="VMFF01000047">
    <property type="protein sequence ID" value="TSC65409.1"/>
    <property type="molecule type" value="Genomic_DNA"/>
</dbReference>
<dbReference type="InterPro" id="IPR046778">
    <property type="entry name" value="UPF0758_N"/>
</dbReference>
<dbReference type="Pfam" id="PF20582">
    <property type="entry name" value="UPF0758_N"/>
    <property type="match status" value="1"/>
</dbReference>
<proteinExistence type="inferred from homology"/>
<dbReference type="PROSITE" id="PS01302">
    <property type="entry name" value="UPF0758"/>
    <property type="match status" value="1"/>
</dbReference>
<dbReference type="NCBIfam" id="TIGR00608">
    <property type="entry name" value="radc"/>
    <property type="match status" value="1"/>
</dbReference>
<evidence type="ECO:0000256" key="2">
    <source>
        <dbReference type="ARBA" id="ARBA00022723"/>
    </source>
</evidence>
<evidence type="ECO:0000313" key="9">
    <source>
        <dbReference type="Proteomes" id="UP000319613"/>
    </source>
</evidence>
<dbReference type="Proteomes" id="UP000319613">
    <property type="component" value="Unassembled WGS sequence"/>
</dbReference>